<accession>A0A1G7YGA4</accession>
<dbReference type="AlphaFoldDB" id="A0A1G7YGA4"/>
<gene>
    <name evidence="1" type="ORF">SAMN04488062_103186</name>
</gene>
<evidence type="ECO:0000313" key="1">
    <source>
        <dbReference type="EMBL" id="SDG95325.1"/>
    </source>
</evidence>
<sequence length="56" mass="6621">MQTTQDILDELIFHFDKVTALMDKYPNAIQILNNEEYGLSLDVNLSLIEIYPREEY</sequence>
<evidence type="ECO:0000313" key="2">
    <source>
        <dbReference type="Proteomes" id="UP000199274"/>
    </source>
</evidence>
<keyword evidence="2" id="KW-1185">Reference proteome</keyword>
<dbReference type="EMBL" id="FNDB01000003">
    <property type="protein sequence ID" value="SDG95325.1"/>
    <property type="molecule type" value="Genomic_DNA"/>
</dbReference>
<proteinExistence type="predicted"/>
<protein>
    <submittedName>
        <fullName evidence="1">Uncharacterized protein</fullName>
    </submittedName>
</protein>
<name>A0A1G7YGA4_9FLAO</name>
<reference evidence="2" key="1">
    <citation type="submission" date="2016-10" db="EMBL/GenBank/DDBJ databases">
        <authorList>
            <person name="Varghese N."/>
            <person name="Submissions S."/>
        </authorList>
    </citation>
    <scope>NUCLEOTIDE SEQUENCE [LARGE SCALE GENOMIC DNA]</scope>
    <source>
        <strain evidence="2">CGMCC 1.2747</strain>
    </source>
</reference>
<organism evidence="1 2">
    <name type="scientific">Flavobacterium omnivorum</name>
    <dbReference type="NCBI Taxonomy" id="178355"/>
    <lineage>
        <taxon>Bacteria</taxon>
        <taxon>Pseudomonadati</taxon>
        <taxon>Bacteroidota</taxon>
        <taxon>Flavobacteriia</taxon>
        <taxon>Flavobacteriales</taxon>
        <taxon>Flavobacteriaceae</taxon>
        <taxon>Flavobacterium</taxon>
    </lineage>
</organism>
<dbReference type="Proteomes" id="UP000199274">
    <property type="component" value="Unassembled WGS sequence"/>
</dbReference>